<sequence>MRWKRRIAEVNGEILFLKEVEGEEEEEEEEEEDEEEEKQEDEEK</sequence>
<dbReference type="EMBL" id="VSRR010141566">
    <property type="protein sequence ID" value="MPD04546.1"/>
    <property type="molecule type" value="Genomic_DNA"/>
</dbReference>
<name>A0A5B7KCI0_PORTR</name>
<organism evidence="2 3">
    <name type="scientific">Portunus trituberculatus</name>
    <name type="common">Swimming crab</name>
    <name type="synonym">Neptunus trituberculatus</name>
    <dbReference type="NCBI Taxonomy" id="210409"/>
    <lineage>
        <taxon>Eukaryota</taxon>
        <taxon>Metazoa</taxon>
        <taxon>Ecdysozoa</taxon>
        <taxon>Arthropoda</taxon>
        <taxon>Crustacea</taxon>
        <taxon>Multicrustacea</taxon>
        <taxon>Malacostraca</taxon>
        <taxon>Eumalacostraca</taxon>
        <taxon>Eucarida</taxon>
        <taxon>Decapoda</taxon>
        <taxon>Pleocyemata</taxon>
        <taxon>Brachyura</taxon>
        <taxon>Eubrachyura</taxon>
        <taxon>Portunoidea</taxon>
        <taxon>Portunidae</taxon>
        <taxon>Portuninae</taxon>
        <taxon>Portunus</taxon>
    </lineage>
</organism>
<protein>
    <submittedName>
        <fullName evidence="2">Uncharacterized protein</fullName>
    </submittedName>
</protein>
<keyword evidence="3" id="KW-1185">Reference proteome</keyword>
<gene>
    <name evidence="2" type="ORF">E2C01_100240</name>
</gene>
<comment type="caution">
    <text evidence="2">The sequence shown here is derived from an EMBL/GenBank/DDBJ whole genome shotgun (WGS) entry which is preliminary data.</text>
</comment>
<dbReference type="AlphaFoldDB" id="A0A5B7KCI0"/>
<feature type="compositionally biased region" description="Acidic residues" evidence="1">
    <location>
        <begin position="21"/>
        <end position="44"/>
    </location>
</feature>
<proteinExistence type="predicted"/>
<evidence type="ECO:0000313" key="2">
    <source>
        <dbReference type="EMBL" id="MPD04546.1"/>
    </source>
</evidence>
<accession>A0A5B7KCI0</accession>
<dbReference type="Proteomes" id="UP000324222">
    <property type="component" value="Unassembled WGS sequence"/>
</dbReference>
<reference evidence="2 3" key="1">
    <citation type="submission" date="2019-05" db="EMBL/GenBank/DDBJ databases">
        <title>Another draft genome of Portunus trituberculatus and its Hox gene families provides insights of decapod evolution.</title>
        <authorList>
            <person name="Jeong J.-H."/>
            <person name="Song I."/>
            <person name="Kim S."/>
            <person name="Choi T."/>
            <person name="Kim D."/>
            <person name="Ryu S."/>
            <person name="Kim W."/>
        </authorList>
    </citation>
    <scope>NUCLEOTIDE SEQUENCE [LARGE SCALE GENOMIC DNA]</scope>
    <source>
        <tissue evidence="2">Muscle</tissue>
    </source>
</reference>
<evidence type="ECO:0000256" key="1">
    <source>
        <dbReference type="SAM" id="MobiDB-lite"/>
    </source>
</evidence>
<feature type="region of interest" description="Disordered" evidence="1">
    <location>
        <begin position="17"/>
        <end position="44"/>
    </location>
</feature>
<evidence type="ECO:0000313" key="3">
    <source>
        <dbReference type="Proteomes" id="UP000324222"/>
    </source>
</evidence>